<gene>
    <name evidence="1" type="ORF">rCG_47396</name>
</gene>
<evidence type="ECO:0000313" key="2">
    <source>
        <dbReference type="Proteomes" id="UP000234681"/>
    </source>
</evidence>
<name>A6I0T0_RAT</name>
<proteinExistence type="predicted"/>
<reference evidence="2" key="1">
    <citation type="submission" date="2005-09" db="EMBL/GenBank/DDBJ databases">
        <authorList>
            <person name="Mural R.J."/>
            <person name="Li P.W."/>
            <person name="Adams M.D."/>
            <person name="Amanatides P.G."/>
            <person name="Baden-Tillson H."/>
            <person name="Barnstead M."/>
            <person name="Chin S.H."/>
            <person name="Dew I."/>
            <person name="Evans C.A."/>
            <person name="Ferriera S."/>
            <person name="Flanigan M."/>
            <person name="Fosler C."/>
            <person name="Glodek A."/>
            <person name="Gu Z."/>
            <person name="Holt R.A."/>
            <person name="Jennings D."/>
            <person name="Kraft C.L."/>
            <person name="Lu F."/>
            <person name="Nguyen T."/>
            <person name="Nusskern D.R."/>
            <person name="Pfannkoch C.M."/>
            <person name="Sitter C."/>
            <person name="Sutton G.G."/>
            <person name="Venter J.C."/>
            <person name="Wang Z."/>
            <person name="Woodage T."/>
            <person name="Zheng X.H."/>
            <person name="Zhong F."/>
        </authorList>
    </citation>
    <scope>NUCLEOTIDE SEQUENCE [LARGE SCALE GENOMIC DNA]</scope>
    <source>
        <strain>BN</strain>
        <strain evidence="2">Sprague-Dawley</strain>
    </source>
</reference>
<accession>A6I0T0</accession>
<evidence type="ECO:0000313" key="1">
    <source>
        <dbReference type="EMBL" id="EDM13061.1"/>
    </source>
</evidence>
<organism evidence="1 2">
    <name type="scientific">Rattus norvegicus</name>
    <name type="common">Rat</name>
    <dbReference type="NCBI Taxonomy" id="10116"/>
    <lineage>
        <taxon>Eukaryota</taxon>
        <taxon>Metazoa</taxon>
        <taxon>Chordata</taxon>
        <taxon>Craniata</taxon>
        <taxon>Vertebrata</taxon>
        <taxon>Euteleostomi</taxon>
        <taxon>Mammalia</taxon>
        <taxon>Eutheria</taxon>
        <taxon>Euarchontoglires</taxon>
        <taxon>Glires</taxon>
        <taxon>Rodentia</taxon>
        <taxon>Myomorpha</taxon>
        <taxon>Muroidea</taxon>
        <taxon>Muridae</taxon>
        <taxon>Murinae</taxon>
        <taxon>Rattus</taxon>
    </lineage>
</organism>
<dbReference type="Proteomes" id="UP000234681">
    <property type="component" value="Chromosome 1"/>
</dbReference>
<sequence length="44" mass="5264">MPNISAMNCTWVLFERRHPVNLTCHHQSPLVSCKIEKLRYLQLR</sequence>
<dbReference type="AlphaFoldDB" id="A6I0T0"/>
<dbReference type="EMBL" id="CH473953">
    <property type="protein sequence ID" value="EDM13061.1"/>
    <property type="molecule type" value="Genomic_DNA"/>
</dbReference>
<protein>
    <submittedName>
        <fullName evidence="1">RCG47396</fullName>
    </submittedName>
</protein>